<protein>
    <submittedName>
        <fullName evidence="2">Uncharacterized protein</fullName>
    </submittedName>
</protein>
<keyword evidence="1" id="KW-1133">Transmembrane helix</keyword>
<feature type="transmembrane region" description="Helical" evidence="1">
    <location>
        <begin position="304"/>
        <end position="325"/>
    </location>
</feature>
<dbReference type="Proteomes" id="UP000481861">
    <property type="component" value="Unassembled WGS sequence"/>
</dbReference>
<feature type="transmembrane region" description="Helical" evidence="1">
    <location>
        <begin position="160"/>
        <end position="183"/>
    </location>
</feature>
<dbReference type="PANTHER" id="PTHR35043:SF8">
    <property type="entry name" value="DUF4220 DOMAIN-CONTAINING PROTEIN"/>
    <property type="match status" value="1"/>
</dbReference>
<dbReference type="OrthoDB" id="9451547at2759"/>
<gene>
    <name evidence="2" type="ORF">BDV95DRAFT_679431</name>
</gene>
<keyword evidence="1" id="KW-0472">Membrane</keyword>
<evidence type="ECO:0000313" key="3">
    <source>
        <dbReference type="Proteomes" id="UP000481861"/>
    </source>
</evidence>
<reference evidence="2 3" key="1">
    <citation type="submission" date="2020-01" db="EMBL/GenBank/DDBJ databases">
        <authorList>
            <consortium name="DOE Joint Genome Institute"/>
            <person name="Haridas S."/>
            <person name="Albert R."/>
            <person name="Binder M."/>
            <person name="Bloem J."/>
            <person name="Labutti K."/>
            <person name="Salamov A."/>
            <person name="Andreopoulos B."/>
            <person name="Baker S.E."/>
            <person name="Barry K."/>
            <person name="Bills G."/>
            <person name="Bluhm B.H."/>
            <person name="Cannon C."/>
            <person name="Castanera R."/>
            <person name="Culley D.E."/>
            <person name="Daum C."/>
            <person name="Ezra D."/>
            <person name="Gonzalez J.B."/>
            <person name="Henrissat B."/>
            <person name="Kuo A."/>
            <person name="Liang C."/>
            <person name="Lipzen A."/>
            <person name="Lutzoni F."/>
            <person name="Magnuson J."/>
            <person name="Mondo S."/>
            <person name="Nolan M."/>
            <person name="Ohm R."/>
            <person name="Pangilinan J."/>
            <person name="Park H.-J.H."/>
            <person name="Ramirez L."/>
            <person name="Alfaro M."/>
            <person name="Sun H."/>
            <person name="Tritt A."/>
            <person name="Yoshinaga Y."/>
            <person name="Zwiers L.-H.L."/>
            <person name="Turgeon B.G."/>
            <person name="Goodwin S.B."/>
            <person name="Spatafora J.W."/>
            <person name="Crous P.W."/>
            <person name="Grigoriev I.V."/>
        </authorList>
    </citation>
    <scope>NUCLEOTIDE SEQUENCE [LARGE SCALE GENOMIC DNA]</scope>
    <source>
        <strain evidence="2 3">CBS 611.86</strain>
    </source>
</reference>
<name>A0A7C8I0L2_9PLEO</name>
<feature type="transmembrane region" description="Helical" evidence="1">
    <location>
        <begin position="272"/>
        <end position="292"/>
    </location>
</feature>
<sequence length="440" mass="49687">MRAASSASKPPRYLRRTGIVVAGVDEMRMDVDIADEDCVGASVCVNVLAPGFGLWSIFRDRCAKASVRLFARAKLNGCTLKHGFFADMGGLHLQVPNVKSFPVNSKQLHFLVSHGHVQYPEITTTTINDKNKTDGLARLICTVQIFWFTLSTVSRPIKGYATTTLELTTLAYIVCALATLFFWRHKPMDVQTALVLHCPTPLDQIVNRDGRSAAEHYHFTPLDFISREERIGSRLWVYYVNLLRKMKLVHAYKKLLPVRHVSSFNFSPPDRLMLFLMLGLSFGYASVFVAAWNLHFPTHIEQLLWRTCSLGTMLIVLLGGVFEVAGMLPEYRRRRPFIPDSDSEVQLHEIPAPPAPTRSHPLAKEPSTRLEVVLQDIRNKTPDKDPHYDIPIRSLVVTTPLCALYCVFRAVITIEDVATLRELPASAFMAIEWSMYVPHI</sequence>
<proteinExistence type="predicted"/>
<accession>A0A7C8I0L2</accession>
<dbReference type="EMBL" id="JAADJZ010000023">
    <property type="protein sequence ID" value="KAF2867509.1"/>
    <property type="molecule type" value="Genomic_DNA"/>
</dbReference>
<dbReference type="PANTHER" id="PTHR35043">
    <property type="entry name" value="TRANSCRIPTION FACTOR DOMAIN-CONTAINING PROTEIN"/>
    <property type="match status" value="1"/>
</dbReference>
<keyword evidence="3" id="KW-1185">Reference proteome</keyword>
<comment type="caution">
    <text evidence="2">The sequence shown here is derived from an EMBL/GenBank/DDBJ whole genome shotgun (WGS) entry which is preliminary data.</text>
</comment>
<keyword evidence="1" id="KW-0812">Transmembrane</keyword>
<evidence type="ECO:0000313" key="2">
    <source>
        <dbReference type="EMBL" id="KAF2867509.1"/>
    </source>
</evidence>
<organism evidence="2 3">
    <name type="scientific">Massariosphaeria phaeospora</name>
    <dbReference type="NCBI Taxonomy" id="100035"/>
    <lineage>
        <taxon>Eukaryota</taxon>
        <taxon>Fungi</taxon>
        <taxon>Dikarya</taxon>
        <taxon>Ascomycota</taxon>
        <taxon>Pezizomycotina</taxon>
        <taxon>Dothideomycetes</taxon>
        <taxon>Pleosporomycetidae</taxon>
        <taxon>Pleosporales</taxon>
        <taxon>Pleosporales incertae sedis</taxon>
        <taxon>Massariosphaeria</taxon>
    </lineage>
</organism>
<evidence type="ECO:0000256" key="1">
    <source>
        <dbReference type="SAM" id="Phobius"/>
    </source>
</evidence>
<dbReference type="AlphaFoldDB" id="A0A7C8I0L2"/>
<feature type="transmembrane region" description="Helical" evidence="1">
    <location>
        <begin position="136"/>
        <end position="154"/>
    </location>
</feature>